<organism evidence="3 4">
    <name type="scientific">Ascobolus immersus RN42</name>
    <dbReference type="NCBI Taxonomy" id="1160509"/>
    <lineage>
        <taxon>Eukaryota</taxon>
        <taxon>Fungi</taxon>
        <taxon>Dikarya</taxon>
        <taxon>Ascomycota</taxon>
        <taxon>Pezizomycotina</taxon>
        <taxon>Pezizomycetes</taxon>
        <taxon>Pezizales</taxon>
        <taxon>Ascobolaceae</taxon>
        <taxon>Ascobolus</taxon>
    </lineage>
</organism>
<feature type="chain" id="PRO_5017998237" evidence="2">
    <location>
        <begin position="24"/>
        <end position="158"/>
    </location>
</feature>
<sequence length="158" mass="17572">MKFSISNTIRFAGFAMLATLAIAVPVDDKQFLQLPSHGTCTNGRAVGEICDKSFKFDPEGGGQAAFTMGCPNLFGGMTKEIRLFKGPYPSLFTDFLGDSMKLNWTYGVLGTKNFETDLKNNVTLKKEDPAQYAKLEKEVQKLKQEIDPKTKVQTEFQL</sequence>
<keyword evidence="1" id="KW-0175">Coiled coil</keyword>
<evidence type="ECO:0000256" key="1">
    <source>
        <dbReference type="SAM" id="Coils"/>
    </source>
</evidence>
<feature type="coiled-coil region" evidence="1">
    <location>
        <begin position="125"/>
        <end position="152"/>
    </location>
</feature>
<keyword evidence="4" id="KW-1185">Reference proteome</keyword>
<dbReference type="Proteomes" id="UP000275078">
    <property type="component" value="Unassembled WGS sequence"/>
</dbReference>
<evidence type="ECO:0000313" key="3">
    <source>
        <dbReference type="EMBL" id="RPA77227.1"/>
    </source>
</evidence>
<evidence type="ECO:0000313" key="4">
    <source>
        <dbReference type="Proteomes" id="UP000275078"/>
    </source>
</evidence>
<reference evidence="3 4" key="1">
    <citation type="journal article" date="2018" name="Nat. Ecol. Evol.">
        <title>Pezizomycetes genomes reveal the molecular basis of ectomycorrhizal truffle lifestyle.</title>
        <authorList>
            <person name="Murat C."/>
            <person name="Payen T."/>
            <person name="Noel B."/>
            <person name="Kuo A."/>
            <person name="Morin E."/>
            <person name="Chen J."/>
            <person name="Kohler A."/>
            <person name="Krizsan K."/>
            <person name="Balestrini R."/>
            <person name="Da Silva C."/>
            <person name="Montanini B."/>
            <person name="Hainaut M."/>
            <person name="Levati E."/>
            <person name="Barry K.W."/>
            <person name="Belfiori B."/>
            <person name="Cichocki N."/>
            <person name="Clum A."/>
            <person name="Dockter R.B."/>
            <person name="Fauchery L."/>
            <person name="Guy J."/>
            <person name="Iotti M."/>
            <person name="Le Tacon F."/>
            <person name="Lindquist E.A."/>
            <person name="Lipzen A."/>
            <person name="Malagnac F."/>
            <person name="Mello A."/>
            <person name="Molinier V."/>
            <person name="Miyauchi S."/>
            <person name="Poulain J."/>
            <person name="Riccioni C."/>
            <person name="Rubini A."/>
            <person name="Sitrit Y."/>
            <person name="Splivallo R."/>
            <person name="Traeger S."/>
            <person name="Wang M."/>
            <person name="Zifcakova L."/>
            <person name="Wipf D."/>
            <person name="Zambonelli A."/>
            <person name="Paolocci F."/>
            <person name="Nowrousian M."/>
            <person name="Ottonello S."/>
            <person name="Baldrian P."/>
            <person name="Spatafora J.W."/>
            <person name="Henrissat B."/>
            <person name="Nagy L.G."/>
            <person name="Aury J.M."/>
            <person name="Wincker P."/>
            <person name="Grigoriev I.V."/>
            <person name="Bonfante P."/>
            <person name="Martin F.M."/>
        </authorList>
    </citation>
    <scope>NUCLEOTIDE SEQUENCE [LARGE SCALE GENOMIC DNA]</scope>
    <source>
        <strain evidence="3 4">RN42</strain>
    </source>
</reference>
<dbReference type="EMBL" id="ML119730">
    <property type="protein sequence ID" value="RPA77227.1"/>
    <property type="molecule type" value="Genomic_DNA"/>
</dbReference>
<evidence type="ECO:0000256" key="2">
    <source>
        <dbReference type="SAM" id="SignalP"/>
    </source>
</evidence>
<name>A0A3N4HVD0_ASCIM</name>
<proteinExistence type="predicted"/>
<feature type="signal peptide" evidence="2">
    <location>
        <begin position="1"/>
        <end position="23"/>
    </location>
</feature>
<keyword evidence="2" id="KW-0732">Signal</keyword>
<dbReference type="AlphaFoldDB" id="A0A3N4HVD0"/>
<gene>
    <name evidence="3" type="ORF">BJ508DRAFT_310391</name>
</gene>
<accession>A0A3N4HVD0</accession>
<protein>
    <submittedName>
        <fullName evidence="3">Uncharacterized protein</fullName>
    </submittedName>
</protein>